<evidence type="ECO:0000256" key="2">
    <source>
        <dbReference type="SAM" id="Phobius"/>
    </source>
</evidence>
<keyword evidence="4" id="KW-1185">Reference proteome</keyword>
<evidence type="ECO:0000313" key="4">
    <source>
        <dbReference type="Proteomes" id="UP000662973"/>
    </source>
</evidence>
<feature type="transmembrane region" description="Helical" evidence="2">
    <location>
        <begin position="48"/>
        <end position="68"/>
    </location>
</feature>
<sequence>MRVRSVAGAVGLLGALLALGLVAAPQSATSIRPVALLAETLPVDRADLLVTGLGAVVGLVAATLAYSLSGDGGAGPLVEQPPEAVNARTPSRPGRAFDRHLEGNFDASDTDERVRVVLREAAIETLVRQDGMQPENARTAVDRGRWTDDRVAAAFLGTPAQSLGARLRRWLDPDRERRRRANRTIEAIERGQQ</sequence>
<dbReference type="InterPro" id="IPR055693">
    <property type="entry name" value="DUF7269"/>
</dbReference>
<keyword evidence="2" id="KW-1133">Transmembrane helix</keyword>
<gene>
    <name evidence="3" type="ORF">HSR122_0963</name>
</gene>
<dbReference type="GeneID" id="68851614"/>
<dbReference type="Pfam" id="PF23933">
    <property type="entry name" value="DUF7269"/>
    <property type="match status" value="1"/>
</dbReference>
<name>A0A897ND88_9EURY</name>
<reference evidence="3 4" key="1">
    <citation type="submission" date="2020-11" db="EMBL/GenBank/DDBJ databases">
        <title>Carbohydrate-dependent, anaerobic sulfur respiration: A novel catabolism in halophilic archaea.</title>
        <authorList>
            <person name="Sorokin D.Y."/>
            <person name="Messina E."/>
            <person name="Smedile F."/>
            <person name="La Cono V."/>
            <person name="Hallsworth J.E."/>
            <person name="Yakimov M.M."/>
        </authorList>
    </citation>
    <scope>NUCLEOTIDE SEQUENCE [LARGE SCALE GENOMIC DNA]</scope>
    <source>
        <strain evidence="3 4">HSR12-2</strain>
    </source>
</reference>
<accession>A0A897ND88</accession>
<proteinExistence type="predicted"/>
<evidence type="ECO:0000256" key="1">
    <source>
        <dbReference type="SAM" id="MobiDB-lite"/>
    </source>
</evidence>
<keyword evidence="2" id="KW-0472">Membrane</keyword>
<dbReference type="RefSeq" id="WP_229111530.1">
    <property type="nucleotide sequence ID" value="NZ_CP064788.1"/>
</dbReference>
<feature type="region of interest" description="Disordered" evidence="1">
    <location>
        <begin position="80"/>
        <end position="103"/>
    </location>
</feature>
<dbReference type="Proteomes" id="UP000662973">
    <property type="component" value="Chromosome"/>
</dbReference>
<dbReference type="EMBL" id="CP064788">
    <property type="protein sequence ID" value="QSG08366.1"/>
    <property type="molecule type" value="Genomic_DNA"/>
</dbReference>
<dbReference type="AlphaFoldDB" id="A0A897ND88"/>
<organism evidence="3 4">
    <name type="scientific">Halapricum desulfuricans</name>
    <dbReference type="NCBI Taxonomy" id="2841257"/>
    <lineage>
        <taxon>Archaea</taxon>
        <taxon>Methanobacteriati</taxon>
        <taxon>Methanobacteriota</taxon>
        <taxon>Stenosarchaea group</taxon>
        <taxon>Halobacteria</taxon>
        <taxon>Halobacteriales</taxon>
        <taxon>Haloarculaceae</taxon>
        <taxon>Halapricum</taxon>
    </lineage>
</organism>
<protein>
    <submittedName>
        <fullName evidence="3">Putative membrane protein</fullName>
    </submittedName>
</protein>
<evidence type="ECO:0000313" key="3">
    <source>
        <dbReference type="EMBL" id="QSG08366.1"/>
    </source>
</evidence>
<keyword evidence="2" id="KW-0812">Transmembrane</keyword>
<dbReference type="KEGG" id="hds:HSR122_0963"/>